<comment type="caution">
    <text evidence="2">The sequence shown here is derived from an EMBL/GenBank/DDBJ whole genome shotgun (WGS) entry which is preliminary data.</text>
</comment>
<reference evidence="2 3" key="1">
    <citation type="submission" date="2019-09" db="EMBL/GenBank/DDBJ databases">
        <title>Pimelobacter sp. isolated from Paulinella.</title>
        <authorList>
            <person name="Jeong S.E."/>
        </authorList>
    </citation>
    <scope>NUCLEOTIDE SEQUENCE [LARGE SCALE GENOMIC DNA]</scope>
    <source>
        <strain evidence="2 3">Pch-N</strain>
    </source>
</reference>
<dbReference type="Proteomes" id="UP000449906">
    <property type="component" value="Unassembled WGS sequence"/>
</dbReference>
<accession>A0A7J5DU88</accession>
<feature type="signal peptide" evidence="1">
    <location>
        <begin position="1"/>
        <end position="34"/>
    </location>
</feature>
<proteinExistence type="predicted"/>
<keyword evidence="1" id="KW-0732">Signal</keyword>
<organism evidence="2 3">
    <name type="scientific">Nocardioides simplex</name>
    <name type="common">Arthrobacter simplex</name>
    <dbReference type="NCBI Taxonomy" id="2045"/>
    <lineage>
        <taxon>Bacteria</taxon>
        <taxon>Bacillati</taxon>
        <taxon>Actinomycetota</taxon>
        <taxon>Actinomycetes</taxon>
        <taxon>Propionibacteriales</taxon>
        <taxon>Nocardioidaceae</taxon>
        <taxon>Pimelobacter</taxon>
    </lineage>
</organism>
<gene>
    <name evidence="2" type="ORF">F9L07_17600</name>
</gene>
<evidence type="ECO:0000313" key="3">
    <source>
        <dbReference type="Proteomes" id="UP000449906"/>
    </source>
</evidence>
<evidence type="ECO:0000256" key="1">
    <source>
        <dbReference type="SAM" id="SignalP"/>
    </source>
</evidence>
<feature type="chain" id="PRO_5039013046" evidence="1">
    <location>
        <begin position="35"/>
        <end position="201"/>
    </location>
</feature>
<name>A0A7J5DU88_NOCSI</name>
<dbReference type="RefSeq" id="WP_151581053.1">
    <property type="nucleotide sequence ID" value="NZ_WBVM01000002.1"/>
</dbReference>
<protein>
    <submittedName>
        <fullName evidence="2">Uncharacterized protein</fullName>
    </submittedName>
</protein>
<dbReference type="EMBL" id="WBVM01000002">
    <property type="protein sequence ID" value="KAB2808892.1"/>
    <property type="molecule type" value="Genomic_DNA"/>
</dbReference>
<dbReference type="AlphaFoldDB" id="A0A7J5DU88"/>
<sequence>MSRTPRPLVRIVPLLALIALVGSLLALGSAPSSAAAAPHRTRVVVKVADCEGCQVFLQQGLRSSWWSSRTHRVRDGKAVFSVPSTRTRGMSIGITGTWEATSPHPSGFQSIVTLRYRGVAAGDEVTAAVARTQRRGSACFAGTSADRVVFRVEARRQRIAGNGGPAVTTLAWASPQAAVLPRTQERVYRGVFGAQDVVPCS</sequence>
<evidence type="ECO:0000313" key="2">
    <source>
        <dbReference type="EMBL" id="KAB2808892.1"/>
    </source>
</evidence>